<sequence>MNTAIAEKSTVTNHPVVSKDRWLARRKALLAREKELTHLRDEIARERRAMPWTRVEKNYVFDTPEGPRALADLFEGRRQLLVQHFMLGPDWEQGCPSCSYMSDHLGGMKVHLENRDVTLLVVSRAPLDQIERFRRRMGWEFKWVSAHSNDFNYDFNVSFTPQQWAEGQGEVYYNYNVRPFPAQEAPGISVFYKGDAGEVFHTYSTYERGVEAMMGTYSLLDLTPKGRDEPNPVYAMDWVRHHDRYEPAPAAKPAAAAGSCCHAPD</sequence>
<accession>A0AAW8ELS1</accession>
<evidence type="ECO:0000313" key="2">
    <source>
        <dbReference type="Proteomes" id="UP001224845"/>
    </source>
</evidence>
<dbReference type="Gene3D" id="3.40.30.10">
    <property type="entry name" value="Glutaredoxin"/>
    <property type="match status" value="1"/>
</dbReference>
<organism evidence="1 2">
    <name type="scientific">Variovorax paradoxus</name>
    <dbReference type="NCBI Taxonomy" id="34073"/>
    <lineage>
        <taxon>Bacteria</taxon>
        <taxon>Pseudomonadati</taxon>
        <taxon>Pseudomonadota</taxon>
        <taxon>Betaproteobacteria</taxon>
        <taxon>Burkholderiales</taxon>
        <taxon>Comamonadaceae</taxon>
        <taxon>Variovorax</taxon>
    </lineage>
</organism>
<dbReference type="SUPFAM" id="SSF52833">
    <property type="entry name" value="Thioredoxin-like"/>
    <property type="match status" value="1"/>
</dbReference>
<proteinExistence type="predicted"/>
<dbReference type="AlphaFoldDB" id="A0AAW8ELS1"/>
<protein>
    <submittedName>
        <fullName evidence="1">Dithiol-disulfide oxidoreductase (DUF899 family)</fullName>
    </submittedName>
</protein>
<dbReference type="RefSeq" id="WP_307596080.1">
    <property type="nucleotide sequence ID" value="NZ_JAUSRV010000014.1"/>
</dbReference>
<dbReference type="EMBL" id="JAUSRV010000014">
    <property type="protein sequence ID" value="MDP9973875.1"/>
    <property type="molecule type" value="Genomic_DNA"/>
</dbReference>
<reference evidence="1" key="1">
    <citation type="submission" date="2023-07" db="EMBL/GenBank/DDBJ databases">
        <title>Sorghum-associated microbial communities from plants grown in Nebraska, USA.</title>
        <authorList>
            <person name="Schachtman D."/>
        </authorList>
    </citation>
    <scope>NUCLEOTIDE SEQUENCE</scope>
    <source>
        <strain evidence="1">DS3315</strain>
    </source>
</reference>
<dbReference type="InterPro" id="IPR036249">
    <property type="entry name" value="Thioredoxin-like_sf"/>
</dbReference>
<dbReference type="InterPro" id="IPR010296">
    <property type="entry name" value="DUF899_thioredox"/>
</dbReference>
<dbReference type="Pfam" id="PF05988">
    <property type="entry name" value="DUF899"/>
    <property type="match status" value="1"/>
</dbReference>
<gene>
    <name evidence="1" type="ORF">J2W39_005138</name>
</gene>
<comment type="caution">
    <text evidence="1">The sequence shown here is derived from an EMBL/GenBank/DDBJ whole genome shotgun (WGS) entry which is preliminary data.</text>
</comment>
<dbReference type="Proteomes" id="UP001224845">
    <property type="component" value="Unassembled WGS sequence"/>
</dbReference>
<evidence type="ECO:0000313" key="1">
    <source>
        <dbReference type="EMBL" id="MDP9973875.1"/>
    </source>
</evidence>
<name>A0AAW8ELS1_VARPD</name>